<dbReference type="InterPro" id="IPR050729">
    <property type="entry name" value="Rho-GAP"/>
</dbReference>
<feature type="compositionally biased region" description="Polar residues" evidence="3">
    <location>
        <begin position="1117"/>
        <end position="1127"/>
    </location>
</feature>
<keyword evidence="2" id="KW-0344">Guanine-nucleotide releasing factor</keyword>
<protein>
    <recommendedName>
        <fullName evidence="8">Rho-GAP domain-containing protein</fullName>
    </recommendedName>
</protein>
<evidence type="ECO:0000259" key="5">
    <source>
        <dbReference type="PROSITE" id="PS50238"/>
    </source>
</evidence>
<dbReference type="InterPro" id="IPR008936">
    <property type="entry name" value="Rho_GTPase_activation_prot"/>
</dbReference>
<dbReference type="PROSITE" id="PS50212">
    <property type="entry name" value="RASGEF_NTER"/>
    <property type="match status" value="1"/>
</dbReference>
<dbReference type="InterPro" id="IPR000198">
    <property type="entry name" value="RhoGAP_dom"/>
</dbReference>
<sequence length="1837" mass="202715">MAPRRGAPSSNTLSPQDAVTYPSSTPSSPANLQFPQARSNSPSSITQFLSKPSKWFGRKTSDPRSVSASAEPRSSISSVRRPKISRPTDPRPILASFQGEPRAIDGSKSVADLTFKPKKSLDLNHVYPSSHQPSADTSGDLGDLRSISRKTWSKSADDLRSFADPPHSVLDSSFQHRIQEYRNRSNSSATLHPASSSNNDVPSSPMKQPFPAVVSHIPLSSSPPDDNVIANESIISISISSPTTGAFPVEEPPTPSARMHSFTPRLPTKLSASKLGFSPSSPKRKGSGDSAKPADCDKPSGASLARGVFPFSLAGPSSKNSASNTASHTHPNNTAPSPTLLAPPTMHESPEADDGIDSRRTSQILYNSGFINRLADAAPMIQAYQRPYSTAVNFTLSKGWKSCKAELKGSKLYFYKPPGDRSAAVKELFPTEIVPASLEDEAESEASEEVARSARVRDETGNSGRKKRAYWGRRTHPELISGEGGIEKGTFEALVHEAVFATTFLVPFASNEPAPDQTERTEDGRRPGWKDFSSAIILCLPSLVERSKFENEFTRLCANLVNGAEVNVKETERARVVWMSQEYLRYHGTPSDQPGWEEFRSSTIPDFNSNLPPTNGGMPKSVSTQALYTPSPNPGSGSPPMDPAFFGTFSPNLSTFSPRPQDDAKMASLMEALGAAKLSSPASPASLGKASNPRQQHPQFPFTEPGERPSRIWSILAQDGFSREVLSLLDPHMIALSLQIFHRRTFQTRLSKAWRRADRQSLIAVESWIYPENDGHVATAKEPMVTAWGGETKEQVRCELDHARDEVDERWTVQPLLKARDLQSLIAVESWIYPENDGHVATAKEPMVTAWGGETKEQVRCELDHARDEVDERWTVQPLLKARDLFEGLRTKFALCSRIPAEASSSSSDIAKLVSFWEDFSQGKSGQNALALKFQRIDQFMSLSLAAEPRRKGLFEPFFWSHAISTPHTHCNPLVPLLFIEPLPTVTLVDRGQVWRGRLESGPTKLSVEDLQQLRSLDISLRPLGKNEPSTSKEGLLTIGDVDLRGTAIPVYEGELLLVARPDKDPSSASRPASRAPSRPPSSAIEGSGSDKTMTRTPSVRVKPGSSQGLERKSSTQRRNSMPSISRPSHPVVTEVSTERPIRVLVQAGTLDRLVNVLIHGLQGVSVAVADDNGETSLRDGNTRDLVVDHSEFARVWWNIFRSFVTPVVFFELLRKRFVGSRPASHPSTSGPVHVIRYRSEILGAVKEWITTGGGAQDCLDDSQLYETVRDFLEAPLDRSMPDFPPSDDDTELYQAWDGLEGARKDTSSTFISYTMRPPTPLVATLRVSAASSQARSFGNQSPDIDIVSAEDLVDNLNAMGFAALNNVSEEVIFDVSVTAFSNHAFPKDLFITADLLEVQSADRTGWFSTRETSSMDDVDIQTMYSHLMEVEPSSMISELSQDSVYRLLPPSVRSCIRAYNILRKWLISKLVAPKLGIRNRQARMDLCLRAIEIARIRSVDGSSALPGVNERPSVRSFVEAVVTAAVISPESRIHQRPWQGVANIRGVHCDSLSTLLSRPTVPKKTYGDPLVVDISWLLERMLEIISIPNAVVISQEDSQCIVNMDKRRHLCDLILDTPTLVSKRGRSREDVETRGLSEVGIYRIAGAVSEINALRDAFNRGEMPITDRTDIHAICDLIKSWFRLLPEPVFPSSAYFGIIEAIKVENLHQRLTSIRSVVHALPQGNFDMLKRVAEHLDKVTDFEEHNQMTAEALAIVFSPNLLRAPQNDFALILANMGYTHKLVKALITHFHVIFDEDYEAENDVEEDDMEAPILEEDEEEDEDIPPSQITHTGEEE</sequence>
<dbReference type="PROSITE" id="PS50238">
    <property type="entry name" value="RHOGAP"/>
    <property type="match status" value="1"/>
</dbReference>
<feature type="region of interest" description="Disordered" evidence="3">
    <location>
        <begin position="615"/>
        <end position="644"/>
    </location>
</feature>
<feature type="compositionally biased region" description="Polar residues" evidence="3">
    <location>
        <begin position="127"/>
        <end position="137"/>
    </location>
</feature>
<feature type="region of interest" description="Disordered" evidence="3">
    <location>
        <begin position="439"/>
        <end position="469"/>
    </location>
</feature>
<feature type="compositionally biased region" description="Acidic residues" evidence="3">
    <location>
        <begin position="439"/>
        <end position="448"/>
    </location>
</feature>
<feature type="domain" description="N-terminal Ras-GEF" evidence="4">
    <location>
        <begin position="1142"/>
        <end position="1301"/>
    </location>
</feature>
<dbReference type="Gene3D" id="1.20.870.10">
    <property type="entry name" value="Son of sevenless (SoS) protein Chain: S domain 1"/>
    <property type="match status" value="1"/>
</dbReference>
<dbReference type="InterPro" id="IPR000651">
    <property type="entry name" value="Ras-like_Gua-exchang_fac_N"/>
</dbReference>
<dbReference type="OrthoDB" id="79452at2759"/>
<feature type="compositionally biased region" description="Basic and acidic residues" evidence="3">
    <location>
        <begin position="449"/>
        <end position="460"/>
    </location>
</feature>
<feature type="region of interest" description="Disordered" evidence="3">
    <location>
        <begin position="680"/>
        <end position="707"/>
    </location>
</feature>
<organism evidence="6 7">
    <name type="scientific">Paxillus involutus ATCC 200175</name>
    <dbReference type="NCBI Taxonomy" id="664439"/>
    <lineage>
        <taxon>Eukaryota</taxon>
        <taxon>Fungi</taxon>
        <taxon>Dikarya</taxon>
        <taxon>Basidiomycota</taxon>
        <taxon>Agaricomycotina</taxon>
        <taxon>Agaricomycetes</taxon>
        <taxon>Agaricomycetidae</taxon>
        <taxon>Boletales</taxon>
        <taxon>Paxilineae</taxon>
        <taxon>Paxillaceae</taxon>
        <taxon>Paxillus</taxon>
    </lineage>
</organism>
<evidence type="ECO:0008006" key="8">
    <source>
        <dbReference type="Google" id="ProtNLM"/>
    </source>
</evidence>
<dbReference type="GO" id="GO:0005096">
    <property type="term" value="F:GTPase activator activity"/>
    <property type="evidence" value="ECO:0007669"/>
    <property type="project" value="UniProtKB-KW"/>
</dbReference>
<reference evidence="6 7" key="1">
    <citation type="submission" date="2014-06" db="EMBL/GenBank/DDBJ databases">
        <authorList>
            <consortium name="DOE Joint Genome Institute"/>
            <person name="Kuo A."/>
            <person name="Kohler A."/>
            <person name="Nagy L.G."/>
            <person name="Floudas D."/>
            <person name="Copeland A."/>
            <person name="Barry K.W."/>
            <person name="Cichocki N."/>
            <person name="Veneault-Fourrey C."/>
            <person name="LaButti K."/>
            <person name="Lindquist E.A."/>
            <person name="Lipzen A."/>
            <person name="Lundell T."/>
            <person name="Morin E."/>
            <person name="Murat C."/>
            <person name="Sun H."/>
            <person name="Tunlid A."/>
            <person name="Henrissat B."/>
            <person name="Grigoriev I.V."/>
            <person name="Hibbett D.S."/>
            <person name="Martin F."/>
            <person name="Nordberg H.P."/>
            <person name="Cantor M.N."/>
            <person name="Hua S.X."/>
        </authorList>
    </citation>
    <scope>NUCLEOTIDE SEQUENCE [LARGE SCALE GENOMIC DNA]</scope>
    <source>
        <strain evidence="6 7">ATCC 200175</strain>
    </source>
</reference>
<evidence type="ECO:0000256" key="3">
    <source>
        <dbReference type="SAM" id="MobiDB-lite"/>
    </source>
</evidence>
<dbReference type="Proteomes" id="UP000053647">
    <property type="component" value="Unassembled WGS sequence"/>
</dbReference>
<dbReference type="HOGENOM" id="CLU_001922_0_0_1"/>
<evidence type="ECO:0000313" key="6">
    <source>
        <dbReference type="EMBL" id="KIJ11261.1"/>
    </source>
</evidence>
<feature type="domain" description="Rho-GAP" evidence="5">
    <location>
        <begin position="1609"/>
        <end position="1795"/>
    </location>
</feature>
<feature type="compositionally biased region" description="Polar residues" evidence="3">
    <location>
        <begin position="184"/>
        <end position="206"/>
    </location>
</feature>
<dbReference type="SUPFAM" id="SSF48366">
    <property type="entry name" value="Ras GEF"/>
    <property type="match status" value="1"/>
</dbReference>
<feature type="compositionally biased region" description="Acidic residues" evidence="3">
    <location>
        <begin position="1802"/>
        <end position="1825"/>
    </location>
</feature>
<evidence type="ECO:0000256" key="2">
    <source>
        <dbReference type="PROSITE-ProRule" id="PRU00135"/>
    </source>
</evidence>
<dbReference type="GO" id="GO:0007165">
    <property type="term" value="P:signal transduction"/>
    <property type="evidence" value="ECO:0007669"/>
    <property type="project" value="InterPro"/>
</dbReference>
<feature type="region of interest" description="Disordered" evidence="3">
    <location>
        <begin position="1"/>
        <end position="225"/>
    </location>
</feature>
<dbReference type="SMART" id="SM00324">
    <property type="entry name" value="RhoGAP"/>
    <property type="match status" value="1"/>
</dbReference>
<proteinExistence type="predicted"/>
<feature type="compositionally biased region" description="Low complexity" evidence="3">
    <location>
        <begin position="63"/>
        <end position="79"/>
    </location>
</feature>
<evidence type="ECO:0000256" key="1">
    <source>
        <dbReference type="ARBA" id="ARBA00022468"/>
    </source>
</evidence>
<dbReference type="GO" id="GO:0005085">
    <property type="term" value="F:guanyl-nucleotide exchange factor activity"/>
    <property type="evidence" value="ECO:0007669"/>
    <property type="project" value="UniProtKB-KW"/>
</dbReference>
<evidence type="ECO:0000313" key="7">
    <source>
        <dbReference type="Proteomes" id="UP000053647"/>
    </source>
</evidence>
<dbReference type="GO" id="GO:0005737">
    <property type="term" value="C:cytoplasm"/>
    <property type="evidence" value="ECO:0007669"/>
    <property type="project" value="TreeGrafter"/>
</dbReference>
<dbReference type="InterPro" id="IPR023578">
    <property type="entry name" value="Ras_GEF_dom_sf"/>
</dbReference>
<dbReference type="PANTHER" id="PTHR23176">
    <property type="entry name" value="RHO/RAC/CDC GTPASE-ACTIVATING PROTEIN"/>
    <property type="match status" value="1"/>
</dbReference>
<gene>
    <name evidence="6" type="ORF">PAXINDRAFT_157353</name>
</gene>
<feature type="region of interest" description="Disordered" evidence="3">
    <location>
        <begin position="1062"/>
        <end position="1134"/>
    </location>
</feature>
<dbReference type="Gene3D" id="1.10.555.10">
    <property type="entry name" value="Rho GTPase activation protein"/>
    <property type="match status" value="1"/>
</dbReference>
<accession>A0A0C9TVC4</accession>
<feature type="compositionally biased region" description="Polar residues" evidence="3">
    <location>
        <begin position="8"/>
        <end position="50"/>
    </location>
</feature>
<feature type="compositionally biased region" description="Low complexity" evidence="3">
    <location>
        <begin position="1067"/>
        <end position="1084"/>
    </location>
</feature>
<evidence type="ECO:0000259" key="4">
    <source>
        <dbReference type="PROSITE" id="PS50212"/>
    </source>
</evidence>
<dbReference type="CDD" id="cd00159">
    <property type="entry name" value="RhoGAP"/>
    <property type="match status" value="1"/>
</dbReference>
<feature type="compositionally biased region" description="Polar residues" evidence="3">
    <location>
        <begin position="1828"/>
        <end position="1837"/>
    </location>
</feature>
<feature type="region of interest" description="Disordered" evidence="3">
    <location>
        <begin position="242"/>
        <end position="301"/>
    </location>
</feature>
<dbReference type="EMBL" id="KN819383">
    <property type="protein sequence ID" value="KIJ11261.1"/>
    <property type="molecule type" value="Genomic_DNA"/>
</dbReference>
<feature type="compositionally biased region" description="Polar residues" evidence="3">
    <location>
        <begin position="315"/>
        <end position="333"/>
    </location>
</feature>
<feature type="region of interest" description="Disordered" evidence="3">
    <location>
        <begin position="1802"/>
        <end position="1837"/>
    </location>
</feature>
<keyword evidence="1" id="KW-0343">GTPase activation</keyword>
<dbReference type="Pfam" id="PF00620">
    <property type="entry name" value="RhoGAP"/>
    <property type="match status" value="1"/>
</dbReference>
<feature type="compositionally biased region" description="Low complexity" evidence="3">
    <location>
        <begin position="334"/>
        <end position="345"/>
    </location>
</feature>
<name>A0A0C9TVC4_PAXIN</name>
<keyword evidence="7" id="KW-1185">Reference proteome</keyword>
<dbReference type="SUPFAM" id="SSF48350">
    <property type="entry name" value="GTPase activation domain, GAP"/>
    <property type="match status" value="1"/>
</dbReference>
<feature type="compositionally biased region" description="Low complexity" evidence="3">
    <location>
        <begin position="680"/>
        <end position="691"/>
    </location>
</feature>
<dbReference type="PANTHER" id="PTHR23176:SF133">
    <property type="entry name" value="GTPASE-ACTIVATING PROTEIN PAC-1"/>
    <property type="match status" value="1"/>
</dbReference>
<reference evidence="7" key="2">
    <citation type="submission" date="2015-01" db="EMBL/GenBank/DDBJ databases">
        <title>Evolutionary Origins and Diversification of the Mycorrhizal Mutualists.</title>
        <authorList>
            <consortium name="DOE Joint Genome Institute"/>
            <consortium name="Mycorrhizal Genomics Consortium"/>
            <person name="Kohler A."/>
            <person name="Kuo A."/>
            <person name="Nagy L.G."/>
            <person name="Floudas D."/>
            <person name="Copeland A."/>
            <person name="Barry K.W."/>
            <person name="Cichocki N."/>
            <person name="Veneault-Fourrey C."/>
            <person name="LaButti K."/>
            <person name="Lindquist E.A."/>
            <person name="Lipzen A."/>
            <person name="Lundell T."/>
            <person name="Morin E."/>
            <person name="Murat C."/>
            <person name="Riley R."/>
            <person name="Ohm R."/>
            <person name="Sun H."/>
            <person name="Tunlid A."/>
            <person name="Henrissat B."/>
            <person name="Grigoriev I.V."/>
            <person name="Hibbett D.S."/>
            <person name="Martin F."/>
        </authorList>
    </citation>
    <scope>NUCLEOTIDE SEQUENCE [LARGE SCALE GENOMIC DNA]</scope>
    <source>
        <strain evidence="7">ATCC 200175</strain>
    </source>
</reference>
<feature type="region of interest" description="Disordered" evidence="3">
    <location>
        <begin position="315"/>
        <end position="359"/>
    </location>
</feature>